<dbReference type="RefSeq" id="WP_092206932.1">
    <property type="nucleotide sequence ID" value="NZ_FOVN01000002.1"/>
</dbReference>
<gene>
    <name evidence="9" type="ORF">SAMN04487989_102146</name>
</gene>
<keyword evidence="10" id="KW-1185">Reference proteome</keyword>
<evidence type="ECO:0000313" key="9">
    <source>
        <dbReference type="EMBL" id="SFN63396.1"/>
    </source>
</evidence>
<evidence type="ECO:0000313" key="10">
    <source>
        <dbReference type="Proteomes" id="UP000198705"/>
    </source>
</evidence>
<dbReference type="InterPro" id="IPR002898">
    <property type="entry name" value="MotA_ExbB_proton_chnl"/>
</dbReference>
<dbReference type="Proteomes" id="UP000198705">
    <property type="component" value="Unassembled WGS sequence"/>
</dbReference>
<name>A0A1I5ALJ5_9FLAO</name>
<accession>A0A1I5ALJ5</accession>
<keyword evidence="3 7" id="KW-0812">Transmembrane</keyword>
<feature type="domain" description="MotA/TolQ/ExbB proton channel" evidence="8">
    <location>
        <begin position="64"/>
        <end position="122"/>
    </location>
</feature>
<keyword evidence="4 7" id="KW-1133">Transmembrane helix</keyword>
<dbReference type="OrthoDB" id="1001678at2"/>
<reference evidence="10" key="1">
    <citation type="submission" date="2016-10" db="EMBL/GenBank/DDBJ databases">
        <authorList>
            <person name="Varghese N."/>
            <person name="Submissions S."/>
        </authorList>
    </citation>
    <scope>NUCLEOTIDE SEQUENCE [LARGE SCALE GENOMIC DNA]</scope>
    <source>
        <strain evidence="10">DSM 23925</strain>
    </source>
</reference>
<keyword evidence="5 7" id="KW-0472">Membrane</keyword>
<comment type="subcellular location">
    <subcellularLocation>
        <location evidence="1">Cell membrane</location>
        <topology evidence="1">Multi-pass membrane protein</topology>
    </subcellularLocation>
    <subcellularLocation>
        <location evidence="6">Membrane</location>
        <topology evidence="6">Multi-pass membrane protein</topology>
    </subcellularLocation>
</comment>
<organism evidence="9 10">
    <name type="scientific">Bizionia echini</name>
    <dbReference type="NCBI Taxonomy" id="649333"/>
    <lineage>
        <taxon>Bacteria</taxon>
        <taxon>Pseudomonadati</taxon>
        <taxon>Bacteroidota</taxon>
        <taxon>Flavobacteriia</taxon>
        <taxon>Flavobacteriales</taxon>
        <taxon>Flavobacteriaceae</taxon>
        <taxon>Bizionia</taxon>
    </lineage>
</organism>
<dbReference type="AlphaFoldDB" id="A0A1I5ALJ5"/>
<dbReference type="GO" id="GO:0015031">
    <property type="term" value="P:protein transport"/>
    <property type="evidence" value="ECO:0007669"/>
    <property type="project" value="UniProtKB-KW"/>
</dbReference>
<proteinExistence type="inferred from homology"/>
<feature type="transmembrane region" description="Helical" evidence="7">
    <location>
        <begin position="90"/>
        <end position="113"/>
    </location>
</feature>
<evidence type="ECO:0000259" key="8">
    <source>
        <dbReference type="Pfam" id="PF01618"/>
    </source>
</evidence>
<evidence type="ECO:0000256" key="2">
    <source>
        <dbReference type="ARBA" id="ARBA00022475"/>
    </source>
</evidence>
<dbReference type="Pfam" id="PF01618">
    <property type="entry name" value="MotA_ExbB"/>
    <property type="match status" value="1"/>
</dbReference>
<evidence type="ECO:0000256" key="6">
    <source>
        <dbReference type="RuleBase" id="RU004057"/>
    </source>
</evidence>
<evidence type="ECO:0000256" key="3">
    <source>
        <dbReference type="ARBA" id="ARBA00022692"/>
    </source>
</evidence>
<keyword evidence="2" id="KW-1003">Cell membrane</keyword>
<dbReference type="STRING" id="649333.SAMN04487989_102146"/>
<evidence type="ECO:0000256" key="7">
    <source>
        <dbReference type="SAM" id="Phobius"/>
    </source>
</evidence>
<dbReference type="EMBL" id="FOVN01000002">
    <property type="protein sequence ID" value="SFN63396.1"/>
    <property type="molecule type" value="Genomic_DNA"/>
</dbReference>
<protein>
    <submittedName>
        <fullName evidence="9">MotA/TolQ/ExbB proton channel family protein</fullName>
    </submittedName>
</protein>
<evidence type="ECO:0000256" key="1">
    <source>
        <dbReference type="ARBA" id="ARBA00004651"/>
    </source>
</evidence>
<keyword evidence="6" id="KW-0813">Transport</keyword>
<sequence length="127" mass="13342">MNLFALLLINPFSEGGPIMMSLITICLILSIVFLIKGFGSLKTNVVQSKKMIKLAADSSLLGLVLGFLASIFGLITAFDSVQAMGNADPAIFAGGLKVSLLTAGYGLLTFIIARIGILTLKGLHNEV</sequence>
<dbReference type="GO" id="GO:0005886">
    <property type="term" value="C:plasma membrane"/>
    <property type="evidence" value="ECO:0007669"/>
    <property type="project" value="UniProtKB-SubCell"/>
</dbReference>
<evidence type="ECO:0000256" key="4">
    <source>
        <dbReference type="ARBA" id="ARBA00022989"/>
    </source>
</evidence>
<feature type="transmembrane region" description="Helical" evidence="7">
    <location>
        <begin position="20"/>
        <end position="39"/>
    </location>
</feature>
<comment type="similarity">
    <text evidence="6">Belongs to the exbB/tolQ family.</text>
</comment>
<feature type="transmembrane region" description="Helical" evidence="7">
    <location>
        <begin position="60"/>
        <end position="78"/>
    </location>
</feature>
<keyword evidence="6" id="KW-0653">Protein transport</keyword>
<evidence type="ECO:0000256" key="5">
    <source>
        <dbReference type="ARBA" id="ARBA00023136"/>
    </source>
</evidence>